<feature type="domain" description="Protein kinase" evidence="4">
    <location>
        <begin position="11"/>
        <end position="343"/>
    </location>
</feature>
<evidence type="ECO:0000256" key="2">
    <source>
        <dbReference type="ARBA" id="ARBA00022840"/>
    </source>
</evidence>
<feature type="binding site" evidence="3">
    <location>
        <position position="40"/>
    </location>
    <ligand>
        <name>ATP</name>
        <dbReference type="ChEBI" id="CHEBI:30616"/>
    </ligand>
</feature>
<evidence type="ECO:0000256" key="3">
    <source>
        <dbReference type="PROSITE-ProRule" id="PRU10141"/>
    </source>
</evidence>
<evidence type="ECO:0000259" key="4">
    <source>
        <dbReference type="PROSITE" id="PS50011"/>
    </source>
</evidence>
<dbReference type="PROSITE" id="PS00107">
    <property type="entry name" value="PROTEIN_KINASE_ATP"/>
    <property type="match status" value="1"/>
</dbReference>
<dbReference type="Pfam" id="PF13374">
    <property type="entry name" value="TPR_10"/>
    <property type="match status" value="1"/>
</dbReference>
<accession>A0ABV6Z1D3</accession>
<dbReference type="Pfam" id="PF00069">
    <property type="entry name" value="Pkinase"/>
    <property type="match status" value="2"/>
</dbReference>
<dbReference type="PROSITE" id="PS00108">
    <property type="entry name" value="PROTEIN_KINASE_ST"/>
    <property type="match status" value="1"/>
</dbReference>
<protein>
    <submittedName>
        <fullName evidence="5">Tetratricopeptide repeat protein</fullName>
    </submittedName>
</protein>
<name>A0ABV6Z1D3_UNCC1</name>
<dbReference type="SMART" id="SM00220">
    <property type="entry name" value="S_TKc"/>
    <property type="match status" value="1"/>
</dbReference>
<dbReference type="InterPro" id="IPR008271">
    <property type="entry name" value="Ser/Thr_kinase_AS"/>
</dbReference>
<proteinExistence type="predicted"/>
<dbReference type="InterPro" id="IPR000719">
    <property type="entry name" value="Prot_kinase_dom"/>
</dbReference>
<dbReference type="PROSITE" id="PS50011">
    <property type="entry name" value="PROTEIN_KINASE_DOM"/>
    <property type="match status" value="1"/>
</dbReference>
<dbReference type="Gene3D" id="1.10.510.10">
    <property type="entry name" value="Transferase(Phosphotransferase) domain 1"/>
    <property type="match status" value="2"/>
</dbReference>
<dbReference type="Pfam" id="PF13424">
    <property type="entry name" value="TPR_12"/>
    <property type="match status" value="2"/>
</dbReference>
<keyword evidence="6" id="KW-1185">Reference proteome</keyword>
<dbReference type="PANTHER" id="PTHR16305:SF28">
    <property type="entry name" value="GUANYLATE CYCLASE DOMAIN-CONTAINING PROTEIN"/>
    <property type="match status" value="1"/>
</dbReference>
<dbReference type="EMBL" id="JBHPBY010000289">
    <property type="protein sequence ID" value="MFC1852259.1"/>
    <property type="molecule type" value="Genomic_DNA"/>
</dbReference>
<organism evidence="5 6">
    <name type="scientific">candidate division CSSED10-310 bacterium</name>
    <dbReference type="NCBI Taxonomy" id="2855610"/>
    <lineage>
        <taxon>Bacteria</taxon>
        <taxon>Bacteria division CSSED10-310</taxon>
    </lineage>
</organism>
<dbReference type="SUPFAM" id="SSF48452">
    <property type="entry name" value="TPR-like"/>
    <property type="match status" value="2"/>
</dbReference>
<dbReference type="InterPro" id="IPR011990">
    <property type="entry name" value="TPR-like_helical_dom_sf"/>
</dbReference>
<dbReference type="Gene3D" id="1.25.40.10">
    <property type="entry name" value="Tetratricopeptide repeat domain"/>
    <property type="match status" value="2"/>
</dbReference>
<keyword evidence="1 3" id="KW-0547">Nucleotide-binding</keyword>
<dbReference type="Gene3D" id="3.40.50.300">
    <property type="entry name" value="P-loop containing nucleotide triphosphate hydrolases"/>
    <property type="match status" value="1"/>
</dbReference>
<dbReference type="CDD" id="cd14014">
    <property type="entry name" value="STKc_PknB_like"/>
    <property type="match status" value="1"/>
</dbReference>
<dbReference type="PANTHER" id="PTHR16305">
    <property type="entry name" value="TESTICULAR SOLUBLE ADENYLYL CYCLASE"/>
    <property type="match status" value="1"/>
</dbReference>
<evidence type="ECO:0000313" key="5">
    <source>
        <dbReference type="EMBL" id="MFC1852259.1"/>
    </source>
</evidence>
<dbReference type="InterPro" id="IPR019734">
    <property type="entry name" value="TPR_rpt"/>
</dbReference>
<dbReference type="InterPro" id="IPR011009">
    <property type="entry name" value="Kinase-like_dom_sf"/>
</dbReference>
<dbReference type="Proteomes" id="UP001594351">
    <property type="component" value="Unassembled WGS sequence"/>
</dbReference>
<dbReference type="InterPro" id="IPR027417">
    <property type="entry name" value="P-loop_NTPase"/>
</dbReference>
<evidence type="ECO:0000256" key="1">
    <source>
        <dbReference type="ARBA" id="ARBA00022741"/>
    </source>
</evidence>
<evidence type="ECO:0000313" key="6">
    <source>
        <dbReference type="Proteomes" id="UP001594351"/>
    </source>
</evidence>
<dbReference type="SMART" id="SM00028">
    <property type="entry name" value="TPR"/>
    <property type="match status" value="5"/>
</dbReference>
<comment type="caution">
    <text evidence="5">The sequence shown here is derived from an EMBL/GenBank/DDBJ whole genome shotgun (WGS) entry which is preliminary data.</text>
</comment>
<dbReference type="SUPFAM" id="SSF52540">
    <property type="entry name" value="P-loop containing nucleoside triphosphate hydrolases"/>
    <property type="match status" value="1"/>
</dbReference>
<dbReference type="SUPFAM" id="SSF56112">
    <property type="entry name" value="Protein kinase-like (PK-like)"/>
    <property type="match status" value="1"/>
</dbReference>
<dbReference type="InterPro" id="IPR041664">
    <property type="entry name" value="AAA_16"/>
</dbReference>
<dbReference type="InterPro" id="IPR017441">
    <property type="entry name" value="Protein_kinase_ATP_BS"/>
</dbReference>
<gene>
    <name evidence="5" type="ORF">ACFL27_18845</name>
</gene>
<keyword evidence="2 3" id="KW-0067">ATP-binding</keyword>
<dbReference type="Pfam" id="PF13191">
    <property type="entry name" value="AAA_16"/>
    <property type="match status" value="1"/>
</dbReference>
<sequence>MTPEHHTIGSYRILKILGQGGMGIVYQGQHLKTGQLVALKTVRLPSQSHLQSIRREIQALLKIHHPGIIRVVDEGIADGMPWYAMEFLEGITLRQYWIQLLTRDRTAPFYGHTVSEIGEYNDPNWWTQTLAENVSSCPITRSIIKDRPGAGASPVDLAATILGSEGQALIRLSEQTLRATLTPLHRLCAPLAYLHGEGIVHRDLKPDNIIIKSDGTPVIVDFGLFTQFRGELSREALHVEAASVGTIRFMAPEQIRGELVDARADLYSLGCILYEFLTGISPFTGDSTSAVLNAHLTVTPIPPSDLVPGLPIELDLLINRLLAKEPRRRLGYAADVAAALAQFSLENRSTTWGPDPRSYLYRPGFTGREAQLSILREHLVKLQDDRGGLIVLTGESGVGKTRCAMEIGREAIMHDITVLTGECLEEGAQPLEAFRKPLQNLADRCRERGKIETDRLLGSRVKVLALYERALVNLPGHEAYPDPQDLPSDASRLRLFTYLIQTFEALTEDKPLLLILDDLQWADDLTLEFLIFLLRSGHLLNKQILFVGTVRPEEMKGKLRQIADHQDTIMVEINRLNETAVKVLIQEMLSLSLVPENFTASLALHSEGNPFFVAEYLRTAVDEQLLQRDIFGSWQLISQDDGALSNLDMERLPVPRSLLNLVARRLDGLSDAARTVIKAAAIIGRECPLILLQKVTTLPEIELLNTLHEILRRQVMEEIVPGVFRFVHDKLRQGAAETISEEDRCELHHIAAQAIELIFSDNLTEYQAALGYHWQKAGDNRKACFYYRKSAHQAMKNHALDEAERLYRQYLSLMEMPTTESITARIDLAEKVLYLQGRNQEAINEQIQARAESRQIESPQIEVIAMRALGTIYMETGRIKQAQDLYDQVLAASVELEDRLLQATVLTNMAVLRKQQGLFEEAQSLFEQVLLIQEEEVEDRPEKGIILLNLAGVHLHLGRLDHALQLSQQALTIHRQVGNRWLEGIDLGNISQIYLLQGQKDKARELLEQALVINREVGNRRDEGIVLGNLATVHAEQGLMDEARHFFSQALTITREVDHSRHVGFLLGCLASLEYLMSGNGEKALHYAQEGEHLLDQIGDKYLLAECLCKHAHIEIECGLNSRQLMEQAHILIHEIDAAPGSQLHKSLSNLERSIEAFEKGEHHLLFRGTLIECMPEGTRHWLVETGLLSKEQALLDHHSEIS</sequence>
<reference evidence="5 6" key="1">
    <citation type="submission" date="2024-09" db="EMBL/GenBank/DDBJ databases">
        <title>Laminarin stimulates single cell rates of sulfate reduction while oxygen inhibits transcriptomic activity in coastal marine sediment.</title>
        <authorList>
            <person name="Lindsay M."/>
            <person name="Orcutt B."/>
            <person name="Emerson D."/>
            <person name="Stepanauskas R."/>
            <person name="D'Angelo T."/>
        </authorList>
    </citation>
    <scope>NUCLEOTIDE SEQUENCE [LARGE SCALE GENOMIC DNA]</scope>
    <source>
        <strain evidence="5">SAG AM-311-K15</strain>
    </source>
</reference>